<dbReference type="EMBL" id="CP007217">
    <property type="protein sequence ID" value="AJR10128.1"/>
    <property type="molecule type" value="Genomic_DNA"/>
</dbReference>
<dbReference type="KEGG" id="cmm:NC80_00110"/>
<name>A0A069ZXQ5_CHLMR</name>
<evidence type="ECO:0000313" key="2">
    <source>
        <dbReference type="Proteomes" id="UP000260363"/>
    </source>
</evidence>
<proteinExistence type="predicted"/>
<dbReference type="OMA" id="MIFAPYF"/>
<dbReference type="PATRIC" id="fig|83560.10.peg.23"/>
<protein>
    <submittedName>
        <fullName evidence="1">Uncharacterized protein</fullName>
    </submittedName>
</protein>
<sequence length="59" mass="6727">MDQLSQMHQELARLEFVNDQLQSERAYIHDLLCAIGFPEGLKTIAAIANEVLSEEDPQR</sequence>
<dbReference type="GeneID" id="1245546"/>
<dbReference type="KEGG" id="cmg:NC81_00115"/>
<dbReference type="Proteomes" id="UP000260363">
    <property type="component" value="Chromosome"/>
</dbReference>
<dbReference type="RefSeq" id="WP_010229145.1">
    <property type="nucleotide sequence ID" value="NZ_CP007217.1"/>
</dbReference>
<evidence type="ECO:0000313" key="1">
    <source>
        <dbReference type="EMBL" id="AJR10128.1"/>
    </source>
</evidence>
<organism evidence="1 2">
    <name type="scientific">Chlamydia muridarum</name>
    <dbReference type="NCBI Taxonomy" id="83560"/>
    <lineage>
        <taxon>Bacteria</taxon>
        <taxon>Pseudomonadati</taxon>
        <taxon>Chlamydiota</taxon>
        <taxon>Chlamydiia</taxon>
        <taxon>Chlamydiales</taxon>
        <taxon>Chlamydiaceae</taxon>
        <taxon>Chlamydia/Chlamydophila group</taxon>
        <taxon>Chlamydia</taxon>
    </lineage>
</organism>
<reference evidence="1 2" key="1">
    <citation type="submission" date="2014-02" db="EMBL/GenBank/DDBJ databases">
        <authorList>
            <person name="Chen C."/>
            <person name="Conrad T.A."/>
            <person name="Zhou Z."/>
            <person name="Lai Z."/>
            <person name="Zhong G."/>
        </authorList>
    </citation>
    <scope>NUCLEOTIDE SEQUENCE [LARGE SCALE GENOMIC DNA]</scope>
    <source>
        <strain evidence="1 2">Nigg3-28</strain>
    </source>
</reference>
<dbReference type="STRING" id="83560.NC80_00110"/>
<gene>
    <name evidence="1" type="ORF">BD36_00120</name>
</gene>
<accession>A0A069ZXQ5</accession>
<dbReference type="AlphaFoldDB" id="A0A069ZXQ5"/>
<dbReference type="KEGG" id="cmx:DNC_00115"/>